<dbReference type="OrthoDB" id="5429622at2759"/>
<feature type="compositionally biased region" description="Low complexity" evidence="1">
    <location>
        <begin position="30"/>
        <end position="52"/>
    </location>
</feature>
<organism evidence="2 3">
    <name type="scientific">Imshaugia aleurites</name>
    <dbReference type="NCBI Taxonomy" id="172621"/>
    <lineage>
        <taxon>Eukaryota</taxon>
        <taxon>Fungi</taxon>
        <taxon>Dikarya</taxon>
        <taxon>Ascomycota</taxon>
        <taxon>Pezizomycotina</taxon>
        <taxon>Lecanoromycetes</taxon>
        <taxon>OSLEUM clade</taxon>
        <taxon>Lecanoromycetidae</taxon>
        <taxon>Lecanorales</taxon>
        <taxon>Lecanorineae</taxon>
        <taxon>Parmeliaceae</taxon>
        <taxon>Imshaugia</taxon>
    </lineage>
</organism>
<evidence type="ECO:0000313" key="2">
    <source>
        <dbReference type="EMBL" id="CAF9936567.1"/>
    </source>
</evidence>
<proteinExistence type="predicted"/>
<feature type="region of interest" description="Disordered" evidence="1">
    <location>
        <begin position="1"/>
        <end position="64"/>
    </location>
</feature>
<evidence type="ECO:0000313" key="3">
    <source>
        <dbReference type="Proteomes" id="UP000664534"/>
    </source>
</evidence>
<comment type="caution">
    <text evidence="2">The sequence shown here is derived from an EMBL/GenBank/DDBJ whole genome shotgun (WGS) entry which is preliminary data.</text>
</comment>
<reference evidence="2" key="1">
    <citation type="submission" date="2021-03" db="EMBL/GenBank/DDBJ databases">
        <authorList>
            <person name="Tagirdzhanova G."/>
        </authorList>
    </citation>
    <scope>NUCLEOTIDE SEQUENCE</scope>
</reference>
<dbReference type="AlphaFoldDB" id="A0A8H3G4F8"/>
<accession>A0A8H3G4F8</accession>
<name>A0A8H3G4F8_9LECA</name>
<protein>
    <submittedName>
        <fullName evidence="2">Uncharacterized protein</fullName>
    </submittedName>
</protein>
<feature type="compositionally biased region" description="Pro residues" evidence="1">
    <location>
        <begin position="53"/>
        <end position="62"/>
    </location>
</feature>
<keyword evidence="3" id="KW-1185">Reference proteome</keyword>
<dbReference type="Proteomes" id="UP000664534">
    <property type="component" value="Unassembled WGS sequence"/>
</dbReference>
<dbReference type="EMBL" id="CAJPDT010000092">
    <property type="protein sequence ID" value="CAF9936567.1"/>
    <property type="molecule type" value="Genomic_DNA"/>
</dbReference>
<gene>
    <name evidence="2" type="ORF">IMSHALPRED_010807</name>
</gene>
<sequence length="274" mass="28754">MWKTASPPTSGIPVLSTTLLHPPNPPLNPPQNSYRSSTAPTTVPSTAKTTPQQQPPSTPPTPFLRSRSEVRFALDHNFALNSTEDTRIPPLPSILAPALHAPAPAPSPFRDNIHFSPDPNKCYRAPAAPPQPQPKTQNSPNLIFTPNANNCYRLAAPRPSHLPSHPTKHKKHGPSIPLRGQYVAAFADADADAADVAVDDDAGSLGDDDAPPGLDEGLPTAMARFAWAYVKGLGGLVAGVMDGCKRGAGGEGRAGGYVGYGGYGAAVAYEVGRR</sequence>
<evidence type="ECO:0000256" key="1">
    <source>
        <dbReference type="SAM" id="MobiDB-lite"/>
    </source>
</evidence>